<accession>M1YIS2</accession>
<protein>
    <submittedName>
        <fullName evidence="1">Uncharacterized protein</fullName>
    </submittedName>
</protein>
<evidence type="ECO:0000313" key="1">
    <source>
        <dbReference type="EMBL" id="CCQ90393.1"/>
    </source>
</evidence>
<keyword evidence="2" id="KW-1185">Reference proteome</keyword>
<dbReference type="RefSeq" id="WP_005007815.1">
    <property type="nucleotide sequence ID" value="NZ_HG422173.1"/>
</dbReference>
<sequence length="109" mass="12606">MEIENKERKMILSAINELVRGIGLGAIPNGTEFSEEEMLIFEKKIERHDGGTLELACKEYILLRALICTLLKELDHFEFDTRTGFTEEDYYSLLTKVRINLDDVCYLGE</sequence>
<dbReference type="InParanoid" id="M1YIS2"/>
<comment type="caution">
    <text evidence="1">The sequence shown here is derived from an EMBL/GenBank/DDBJ whole genome shotgun (WGS) entry which is preliminary data.</text>
</comment>
<dbReference type="EMBL" id="CAQJ01000031">
    <property type="protein sequence ID" value="CCQ90393.1"/>
    <property type="molecule type" value="Genomic_DNA"/>
</dbReference>
<reference evidence="1 2" key="1">
    <citation type="journal article" date="2013" name="Front. Microbiol.">
        <title>The genome of Nitrospina gracilis illuminates the metabolism and evolution of the major marine nitrite oxidizer.</title>
        <authorList>
            <person name="Luecker S."/>
            <person name="Nowka B."/>
            <person name="Rattei T."/>
            <person name="Spieck E."/>
            <person name="and Daims H."/>
        </authorList>
    </citation>
    <scope>NUCLEOTIDE SEQUENCE [LARGE SCALE GENOMIC DNA]</scope>
    <source>
        <strain evidence="1 2">3/211</strain>
    </source>
</reference>
<name>M1YIS2_NITG3</name>
<dbReference type="Proteomes" id="UP000011704">
    <property type="component" value="Unassembled WGS sequence"/>
</dbReference>
<proteinExistence type="predicted"/>
<organism evidence="1 2">
    <name type="scientific">Nitrospina gracilis (strain 3/211)</name>
    <dbReference type="NCBI Taxonomy" id="1266370"/>
    <lineage>
        <taxon>Bacteria</taxon>
        <taxon>Pseudomonadati</taxon>
        <taxon>Nitrospinota/Tectimicrobiota group</taxon>
        <taxon>Nitrospinota</taxon>
        <taxon>Nitrospinia</taxon>
        <taxon>Nitrospinales</taxon>
        <taxon>Nitrospinaceae</taxon>
        <taxon>Nitrospina</taxon>
    </lineage>
</organism>
<dbReference type="STRING" id="1266370.NITGR_280109"/>
<dbReference type="AlphaFoldDB" id="M1YIS2"/>
<dbReference type="HOGENOM" id="CLU_2181071_0_0_0"/>
<evidence type="ECO:0000313" key="2">
    <source>
        <dbReference type="Proteomes" id="UP000011704"/>
    </source>
</evidence>
<gene>
    <name evidence="1" type="ORF">NITGR_280109</name>
</gene>